<protein>
    <submittedName>
        <fullName evidence="4">D-galactarate dehydratase</fullName>
        <ecNumber evidence="4">4.2.1.42</ecNumber>
    </submittedName>
</protein>
<dbReference type="Gene3D" id="2.30.130.110">
    <property type="match status" value="1"/>
</dbReference>
<dbReference type="RefSeq" id="WP_145085384.1">
    <property type="nucleotide sequence ID" value="NZ_CP036298.1"/>
</dbReference>
<proteinExistence type="inferred from homology"/>
<reference evidence="4 5" key="1">
    <citation type="submission" date="2019-02" db="EMBL/GenBank/DDBJ databases">
        <title>Deep-cultivation of Planctomycetes and their phenomic and genomic characterization uncovers novel biology.</title>
        <authorList>
            <person name="Wiegand S."/>
            <person name="Jogler M."/>
            <person name="Boedeker C."/>
            <person name="Pinto D."/>
            <person name="Vollmers J."/>
            <person name="Rivas-Marin E."/>
            <person name="Kohn T."/>
            <person name="Peeters S.H."/>
            <person name="Heuer A."/>
            <person name="Rast P."/>
            <person name="Oberbeckmann S."/>
            <person name="Bunk B."/>
            <person name="Jeske O."/>
            <person name="Meyerdierks A."/>
            <person name="Storesund J.E."/>
            <person name="Kallscheuer N."/>
            <person name="Luecker S."/>
            <person name="Lage O.M."/>
            <person name="Pohl T."/>
            <person name="Merkel B.J."/>
            <person name="Hornburger P."/>
            <person name="Mueller R.-W."/>
            <person name="Bruemmer F."/>
            <person name="Labrenz M."/>
            <person name="Spormann A.M."/>
            <person name="Op den Camp H."/>
            <person name="Overmann J."/>
            <person name="Amann R."/>
            <person name="Jetten M.S.M."/>
            <person name="Mascher T."/>
            <person name="Medema M.H."/>
            <person name="Devos D.P."/>
            <person name="Kaster A.-K."/>
            <person name="Ovreas L."/>
            <person name="Rohde M."/>
            <person name="Galperin M.Y."/>
            <person name="Jogler C."/>
        </authorList>
    </citation>
    <scope>NUCLEOTIDE SEQUENCE [LARGE SCALE GENOMIC DNA]</scope>
    <source>
        <strain evidence="4 5">Q31a</strain>
    </source>
</reference>
<dbReference type="PANTHER" id="PTHR30536">
    <property type="entry name" value="ALTRONATE/GALACTARATE DEHYDRATASE"/>
    <property type="match status" value="1"/>
</dbReference>
<feature type="domain" description="SAF" evidence="3">
    <location>
        <begin position="16"/>
        <end position="87"/>
    </location>
</feature>
<evidence type="ECO:0000313" key="4">
    <source>
        <dbReference type="EMBL" id="QDV27659.1"/>
    </source>
</evidence>
<evidence type="ECO:0000313" key="5">
    <source>
        <dbReference type="Proteomes" id="UP000318017"/>
    </source>
</evidence>
<dbReference type="Proteomes" id="UP000318017">
    <property type="component" value="Chromosome"/>
</dbReference>
<dbReference type="Pfam" id="PF04295">
    <property type="entry name" value="GD_AH_second"/>
    <property type="match status" value="1"/>
</dbReference>
<dbReference type="OrthoDB" id="9804574at2"/>
<keyword evidence="5" id="KW-1185">Reference proteome</keyword>
<dbReference type="SMART" id="SM00858">
    <property type="entry name" value="SAF"/>
    <property type="match status" value="1"/>
</dbReference>
<dbReference type="EC" id="4.2.1.42" evidence="4"/>
<dbReference type="Pfam" id="PF20629">
    <property type="entry name" value="GD_AH_C"/>
    <property type="match status" value="1"/>
</dbReference>
<gene>
    <name evidence="4" type="primary">garD</name>
    <name evidence="4" type="ORF">Q31a_60520</name>
</gene>
<dbReference type="InterPro" id="IPR007392">
    <property type="entry name" value="GD_AH_second"/>
</dbReference>
<dbReference type="GO" id="GO:0019698">
    <property type="term" value="P:D-galacturonate catabolic process"/>
    <property type="evidence" value="ECO:0007669"/>
    <property type="project" value="TreeGrafter"/>
</dbReference>
<dbReference type="InterPro" id="IPR052172">
    <property type="entry name" value="UxaA_altronate/galactarate_dh"/>
</dbReference>
<dbReference type="CDD" id="cd11613">
    <property type="entry name" value="SAF_AH_GD"/>
    <property type="match status" value="1"/>
</dbReference>
<evidence type="ECO:0000256" key="2">
    <source>
        <dbReference type="ARBA" id="ARBA00023239"/>
    </source>
</evidence>
<dbReference type="InterPro" id="IPR044144">
    <property type="entry name" value="SAF_UxaA/GarD"/>
</dbReference>
<keyword evidence="2 4" id="KW-0456">Lyase</keyword>
<dbReference type="EMBL" id="CP036298">
    <property type="protein sequence ID" value="QDV27659.1"/>
    <property type="molecule type" value="Genomic_DNA"/>
</dbReference>
<sequence length="524" mass="55173">MPANPNSDFVLLNPRDSVVVALRGFQAGDTLALGEEAIQLLDSVPPGHKVAIRPVAAGEPIFKFGWSIGVATKPIRVGQHVHTQNVKCDHHIDLEAISTDVPAELPRLEGHTFEGFRRADGRVGTRNYLAVISNVNCSASVARMIASRFDQQTLAAFPNVDGVISFRHEGGCAMAFNGSRHRMLSRVLGGMARHPNIGGFLLVGLGCEQGTLDHLVQSQGLHSIAIPGQASGSGDAGQGEAVPVLSIQSAGGTSKTVERGVEIAAGLLKQVNGFQRETVPASHLVLGTECGGSDGYSGITANPALGAAADRLVACGGTAILSETSEIFGAEHLLTRRARSRAVAEKLLERIEWWKWYCSNYGEELDNNPSVGNKAGGLTTITEKSLGAVSKGGTTPLEAVYEYAEPVQQQGFVVMDTPGFDPASVTGMVAGGANLIAFTTGRGSCFGSKPTPTFKIASNTRLFQQLPEDMDFNAGQVVEGRSVDEVGQELFSRLLDTASGKSTCSEALGIGDEEFVPWLVGPVL</sequence>
<dbReference type="KEGG" id="ahel:Q31a_60520"/>
<evidence type="ECO:0000256" key="1">
    <source>
        <dbReference type="ARBA" id="ARBA00010986"/>
    </source>
</evidence>
<dbReference type="GO" id="GO:0008867">
    <property type="term" value="F:galactarate dehydratase activity"/>
    <property type="evidence" value="ECO:0007669"/>
    <property type="project" value="UniProtKB-EC"/>
</dbReference>
<dbReference type="InterPro" id="IPR048332">
    <property type="entry name" value="GD_AH_C"/>
</dbReference>
<evidence type="ECO:0000259" key="3">
    <source>
        <dbReference type="SMART" id="SM00858"/>
    </source>
</evidence>
<dbReference type="Pfam" id="PF08666">
    <property type="entry name" value="SAF"/>
    <property type="match status" value="1"/>
</dbReference>
<dbReference type="AlphaFoldDB" id="A0A518GGE1"/>
<comment type="similarity">
    <text evidence="1">Belongs to the UxaA family.</text>
</comment>
<accession>A0A518GGE1</accession>
<dbReference type="PANTHER" id="PTHR30536:SF5">
    <property type="entry name" value="ALTRONATE DEHYDRATASE"/>
    <property type="match status" value="1"/>
</dbReference>
<dbReference type="InterPro" id="IPR013974">
    <property type="entry name" value="SAF"/>
</dbReference>
<organism evidence="4 5">
    <name type="scientific">Aureliella helgolandensis</name>
    <dbReference type="NCBI Taxonomy" id="2527968"/>
    <lineage>
        <taxon>Bacteria</taxon>
        <taxon>Pseudomonadati</taxon>
        <taxon>Planctomycetota</taxon>
        <taxon>Planctomycetia</taxon>
        <taxon>Pirellulales</taxon>
        <taxon>Pirellulaceae</taxon>
        <taxon>Aureliella</taxon>
    </lineage>
</organism>
<name>A0A518GGE1_9BACT</name>